<dbReference type="InterPro" id="IPR046342">
    <property type="entry name" value="CBS_dom_sf"/>
</dbReference>
<feature type="transmembrane region" description="Helical" evidence="18">
    <location>
        <begin position="430"/>
        <end position="451"/>
    </location>
</feature>
<dbReference type="InterPro" id="IPR016169">
    <property type="entry name" value="FAD-bd_PCMH_sub2"/>
</dbReference>
<dbReference type="NCBIfam" id="TIGR00546">
    <property type="entry name" value="lnt"/>
    <property type="match status" value="1"/>
</dbReference>
<evidence type="ECO:0000256" key="6">
    <source>
        <dbReference type="ARBA" id="ARBA00022692"/>
    </source>
</evidence>
<sequence>MSDNTERGEAYTEDASPDDSGRNDTPRRGVREWLTDLFSDEPEDLSELMEILREAANRQMFDDEALNIIFGALHVGDMHARDIMIPRSSLVVVREDQEPAELLPIIIESEHSRYPVVGDDVDDIKGILHAKDLLPLVLETDHSKFSMKDCIRKATVIPESKRLNVLLQEFRATRNHMALVVDEYGQISGAVTIEDVLEQIVGDIEDEHDVHDDSGIKQMEPQSFHVKANLPIDDFNEHFDTQFSDEEFDTIGGIVLQAFGHLPERGETVEVETLKFEVLNADSRRLRLLRAGLVAWLFGLGQYGVGASWVYVSIHVYGNAPPPLALFMVALFVAVLALLFVWPLGWCFSRLRTPRGSWFSVFAFVALWLLLDWMSTWLFTGFPWLLPGYAGLDTPIQSLAPLFGVLGTGLFMCLSAAALAAMAVNRRFQLSFFGLALLPWLVGFVLAPVNWVTPEAQYSAALVQGNIDQAVKWQPDQAVPNVRKHLELSADHWDADILVWPEAAITLYPQQAQGLLEDLARQGQATQTDMVAGIPGVEMVGEGQYEFQNLAIGLGRARGRFAKQHLVPFGEYVPLEGLLRGLITFFDLPMSRSSPGRADQPNLQLSFGSAAMAICYEIAYPASMRQRARDAAVLITISNDTWFGASIGPLQHMQIARMRALENGRWLLRATNNGVTAIVAPDGTIQGRLPQFEAGVLRGSIHVMNGETPFKVMGHWPALAYVFGVLSFALLRRWRKSASTTTSPPLAGS</sequence>
<dbReference type="InterPro" id="IPR003010">
    <property type="entry name" value="C-N_Hydrolase"/>
</dbReference>
<keyword evidence="9 18" id="KW-1133">Transmembrane helix</keyword>
<evidence type="ECO:0000256" key="12">
    <source>
        <dbReference type="ARBA" id="ARBA00023285"/>
    </source>
</evidence>
<dbReference type="InterPro" id="IPR004563">
    <property type="entry name" value="Apolipo_AcylTrfase"/>
</dbReference>
<dbReference type="InterPro" id="IPR045378">
    <property type="entry name" value="LNT_N"/>
</dbReference>
<feature type="compositionally biased region" description="Basic and acidic residues" evidence="17">
    <location>
        <begin position="19"/>
        <end position="29"/>
    </location>
</feature>
<dbReference type="Gene3D" id="3.10.580.10">
    <property type="entry name" value="CBS-domain"/>
    <property type="match status" value="1"/>
</dbReference>
<dbReference type="Pfam" id="PF00571">
    <property type="entry name" value="CBS"/>
    <property type="match status" value="2"/>
</dbReference>
<dbReference type="InterPro" id="IPR044751">
    <property type="entry name" value="Ion_transp-like_CBS"/>
</dbReference>
<dbReference type="Gene3D" id="3.60.110.10">
    <property type="entry name" value="Carbon-nitrogen hydrolase"/>
    <property type="match status" value="1"/>
</dbReference>
<gene>
    <name evidence="21" type="primary">lnt</name>
    <name evidence="21" type="ORF">SPIL2461_LOCUS7220</name>
</gene>
<dbReference type="Gene3D" id="3.30.465.10">
    <property type="match status" value="1"/>
</dbReference>
<evidence type="ECO:0000256" key="14">
    <source>
        <dbReference type="ARBA" id="ARBA00037273"/>
    </source>
</evidence>
<dbReference type="AlphaFoldDB" id="A0A812NK11"/>
<keyword evidence="12" id="KW-0170">Cobalt</keyword>
<dbReference type="Proteomes" id="UP000649617">
    <property type="component" value="Unassembled WGS sequence"/>
</dbReference>
<dbReference type="PROSITE" id="PS51371">
    <property type="entry name" value="CBS"/>
    <property type="match status" value="2"/>
</dbReference>
<dbReference type="PROSITE" id="PS50263">
    <property type="entry name" value="CN_HYDROLASE"/>
    <property type="match status" value="1"/>
</dbReference>
<evidence type="ECO:0000256" key="1">
    <source>
        <dbReference type="ARBA" id="ARBA00004651"/>
    </source>
</evidence>
<dbReference type="GO" id="GO:0050660">
    <property type="term" value="F:flavin adenine dinucleotide binding"/>
    <property type="evidence" value="ECO:0007669"/>
    <property type="project" value="InterPro"/>
</dbReference>
<evidence type="ECO:0000256" key="15">
    <source>
        <dbReference type="ARBA" id="ARBA00040729"/>
    </source>
</evidence>
<evidence type="ECO:0000256" key="10">
    <source>
        <dbReference type="ARBA" id="ARBA00023122"/>
    </source>
</evidence>
<comment type="function">
    <text evidence="14">Plays a role in the transport of magnesium and cobalt ions.</text>
</comment>
<organism evidence="21 22">
    <name type="scientific">Symbiodinium pilosum</name>
    <name type="common">Dinoflagellate</name>
    <dbReference type="NCBI Taxonomy" id="2952"/>
    <lineage>
        <taxon>Eukaryota</taxon>
        <taxon>Sar</taxon>
        <taxon>Alveolata</taxon>
        <taxon>Dinophyceae</taxon>
        <taxon>Suessiales</taxon>
        <taxon>Symbiodiniaceae</taxon>
        <taxon>Symbiodinium</taxon>
    </lineage>
</organism>
<name>A0A812NK11_SYMPI</name>
<feature type="transmembrane region" description="Helical" evidence="18">
    <location>
        <begin position="713"/>
        <end position="731"/>
    </location>
</feature>
<dbReference type="InterPro" id="IPR005170">
    <property type="entry name" value="Transptr-assoc_dom"/>
</dbReference>
<feature type="compositionally biased region" description="Basic and acidic residues" evidence="17">
    <location>
        <begin position="1"/>
        <end position="10"/>
    </location>
</feature>
<keyword evidence="6 18" id="KW-0812">Transmembrane</keyword>
<dbReference type="Pfam" id="PF21917">
    <property type="entry name" value="NMB0537_N"/>
    <property type="match status" value="1"/>
</dbReference>
<evidence type="ECO:0000256" key="11">
    <source>
        <dbReference type="ARBA" id="ARBA00023136"/>
    </source>
</evidence>
<evidence type="ECO:0000256" key="5">
    <source>
        <dbReference type="ARBA" id="ARBA00022679"/>
    </source>
</evidence>
<evidence type="ECO:0000256" key="16">
    <source>
        <dbReference type="PROSITE-ProRule" id="PRU00703"/>
    </source>
</evidence>
<feature type="transmembrane region" description="Helical" evidence="18">
    <location>
        <begin position="358"/>
        <end position="379"/>
    </location>
</feature>
<reference evidence="21" key="1">
    <citation type="submission" date="2021-02" db="EMBL/GenBank/DDBJ databases">
        <authorList>
            <person name="Dougan E. K."/>
            <person name="Rhodes N."/>
            <person name="Thang M."/>
            <person name="Chan C."/>
        </authorList>
    </citation>
    <scope>NUCLEOTIDE SEQUENCE</scope>
</reference>
<evidence type="ECO:0000259" key="19">
    <source>
        <dbReference type="PROSITE" id="PS50263"/>
    </source>
</evidence>
<keyword evidence="3" id="KW-0813">Transport</keyword>
<evidence type="ECO:0000256" key="18">
    <source>
        <dbReference type="SAM" id="Phobius"/>
    </source>
</evidence>
<feature type="domain" description="CBS" evidence="20">
    <location>
        <begin position="84"/>
        <end position="144"/>
    </location>
</feature>
<comment type="caution">
    <text evidence="21">The sequence shown here is derived from an EMBL/GenBank/DDBJ whole genome shotgun (WGS) entry which is preliminary data.</text>
</comment>
<dbReference type="InterPro" id="IPR036526">
    <property type="entry name" value="C-N_Hydrolase_sf"/>
</dbReference>
<dbReference type="CDD" id="cd04590">
    <property type="entry name" value="CBS_pair_CorC_HlyC_assoc"/>
    <property type="match status" value="1"/>
</dbReference>
<dbReference type="SUPFAM" id="SSF56176">
    <property type="entry name" value="FAD-binding/transporter-associated domain-like"/>
    <property type="match status" value="1"/>
</dbReference>
<accession>A0A812NK11</accession>
<dbReference type="SUPFAM" id="SSF54631">
    <property type="entry name" value="CBS-domain pair"/>
    <property type="match status" value="1"/>
</dbReference>
<proteinExistence type="inferred from homology"/>
<feature type="transmembrane region" description="Helical" evidence="18">
    <location>
        <begin position="399"/>
        <end position="423"/>
    </location>
</feature>
<feature type="domain" description="CN hydrolase" evidence="19">
    <location>
        <begin position="463"/>
        <end position="703"/>
    </location>
</feature>
<dbReference type="PANTHER" id="PTHR38686:SF1">
    <property type="entry name" value="APOLIPOPROTEIN N-ACYLTRANSFERASE"/>
    <property type="match status" value="1"/>
</dbReference>
<dbReference type="SUPFAM" id="SSF56317">
    <property type="entry name" value="Carbon-nitrogen hydrolase"/>
    <property type="match status" value="1"/>
</dbReference>
<keyword evidence="5" id="KW-0808">Transferase</keyword>
<comment type="subcellular location">
    <subcellularLocation>
        <location evidence="1">Cell membrane</location>
        <topology evidence="1">Multi-pass membrane protein</topology>
    </subcellularLocation>
</comment>
<evidence type="ECO:0000256" key="7">
    <source>
        <dbReference type="ARBA" id="ARBA00022737"/>
    </source>
</evidence>
<evidence type="ECO:0000313" key="22">
    <source>
        <dbReference type="Proteomes" id="UP000649617"/>
    </source>
</evidence>
<dbReference type="EMBL" id="CAJNIZ010011113">
    <property type="protein sequence ID" value="CAE7314686.1"/>
    <property type="molecule type" value="Genomic_DNA"/>
</dbReference>
<evidence type="ECO:0000256" key="8">
    <source>
        <dbReference type="ARBA" id="ARBA00022842"/>
    </source>
</evidence>
<keyword evidence="8" id="KW-0460">Magnesium</keyword>
<feature type="transmembrane region" description="Helical" evidence="18">
    <location>
        <begin position="324"/>
        <end position="346"/>
    </location>
</feature>
<dbReference type="Pfam" id="PF20154">
    <property type="entry name" value="LNT_N"/>
    <property type="match status" value="1"/>
</dbReference>
<evidence type="ECO:0000256" key="2">
    <source>
        <dbReference type="ARBA" id="ARBA00006337"/>
    </source>
</evidence>
<keyword evidence="22" id="KW-1185">Reference proteome</keyword>
<dbReference type="SMART" id="SM00116">
    <property type="entry name" value="CBS"/>
    <property type="match status" value="2"/>
</dbReference>
<dbReference type="CDD" id="cd07571">
    <property type="entry name" value="ALP_N-acyl_transferase"/>
    <property type="match status" value="1"/>
</dbReference>
<dbReference type="PANTHER" id="PTHR38686">
    <property type="entry name" value="APOLIPOPROTEIN N-ACYLTRANSFERASE"/>
    <property type="match status" value="1"/>
</dbReference>
<feature type="domain" description="CBS" evidence="20">
    <location>
        <begin position="150"/>
        <end position="210"/>
    </location>
</feature>
<dbReference type="GO" id="GO:0016410">
    <property type="term" value="F:N-acyltransferase activity"/>
    <property type="evidence" value="ECO:0007669"/>
    <property type="project" value="InterPro"/>
</dbReference>
<feature type="region of interest" description="Disordered" evidence="17">
    <location>
        <begin position="1"/>
        <end position="29"/>
    </location>
</feature>
<keyword evidence="7" id="KW-0677">Repeat</keyword>
<keyword evidence="10 16" id="KW-0129">CBS domain</keyword>
<evidence type="ECO:0000256" key="4">
    <source>
        <dbReference type="ARBA" id="ARBA00022475"/>
    </source>
</evidence>
<keyword evidence="4" id="KW-1003">Cell membrane</keyword>
<dbReference type="InterPro" id="IPR054115">
    <property type="entry name" value="CorC_N"/>
</dbReference>
<dbReference type="GO" id="GO:0005886">
    <property type="term" value="C:plasma membrane"/>
    <property type="evidence" value="ECO:0007669"/>
    <property type="project" value="UniProtKB-SubCell"/>
</dbReference>
<evidence type="ECO:0000313" key="21">
    <source>
        <dbReference type="EMBL" id="CAE7314686.1"/>
    </source>
</evidence>
<evidence type="ECO:0000256" key="9">
    <source>
        <dbReference type="ARBA" id="ARBA00022989"/>
    </source>
</evidence>
<dbReference type="InterPro" id="IPR000644">
    <property type="entry name" value="CBS_dom"/>
</dbReference>
<dbReference type="HAMAP" id="MF_01148">
    <property type="entry name" value="Lnt"/>
    <property type="match status" value="1"/>
</dbReference>
<dbReference type="SMART" id="SM01091">
    <property type="entry name" value="CorC_HlyC"/>
    <property type="match status" value="1"/>
</dbReference>
<dbReference type="InterPro" id="IPR036318">
    <property type="entry name" value="FAD-bd_PCMH-like_sf"/>
</dbReference>
<keyword evidence="11 18" id="KW-0472">Membrane</keyword>
<dbReference type="Pfam" id="PF00795">
    <property type="entry name" value="CN_hydrolase"/>
    <property type="match status" value="1"/>
</dbReference>
<feature type="transmembrane region" description="Helical" evidence="18">
    <location>
        <begin position="293"/>
        <end position="312"/>
    </location>
</feature>
<comment type="similarity">
    <text evidence="2">Belongs to the UPF0053 family.</text>
</comment>
<protein>
    <recommendedName>
        <fullName evidence="15">Magnesium and cobalt efflux protein CorC</fullName>
    </recommendedName>
</protein>
<keyword evidence="13" id="KW-0012">Acyltransferase</keyword>
<dbReference type="GO" id="GO:0042158">
    <property type="term" value="P:lipoprotein biosynthetic process"/>
    <property type="evidence" value="ECO:0007669"/>
    <property type="project" value="InterPro"/>
</dbReference>
<dbReference type="OrthoDB" id="448002at2759"/>
<evidence type="ECO:0000256" key="3">
    <source>
        <dbReference type="ARBA" id="ARBA00022448"/>
    </source>
</evidence>
<dbReference type="FunFam" id="3.10.580.10:FF:000002">
    <property type="entry name" value="Magnesium/cobalt efflux protein CorC"/>
    <property type="match status" value="1"/>
</dbReference>
<evidence type="ECO:0000256" key="17">
    <source>
        <dbReference type="SAM" id="MobiDB-lite"/>
    </source>
</evidence>
<evidence type="ECO:0000259" key="20">
    <source>
        <dbReference type="PROSITE" id="PS51371"/>
    </source>
</evidence>
<evidence type="ECO:0000256" key="13">
    <source>
        <dbReference type="ARBA" id="ARBA00023315"/>
    </source>
</evidence>